<dbReference type="InterPro" id="IPR010624">
    <property type="entry name" value="KaiC_dom"/>
</dbReference>
<evidence type="ECO:0000313" key="8">
    <source>
        <dbReference type="EMBL" id="MDY0884489.1"/>
    </source>
</evidence>
<dbReference type="PROSITE" id="PS51146">
    <property type="entry name" value="KAIC"/>
    <property type="match status" value="2"/>
</dbReference>
<dbReference type="PIRSF" id="PIRSF039117">
    <property type="entry name" value="KaiC"/>
    <property type="match status" value="1"/>
</dbReference>
<dbReference type="SMART" id="SM00382">
    <property type="entry name" value="AAA"/>
    <property type="match status" value="2"/>
</dbReference>
<keyword evidence="4" id="KW-0677">Repeat</keyword>
<evidence type="ECO:0000256" key="2">
    <source>
        <dbReference type="ARBA" id="ARBA00022553"/>
    </source>
</evidence>
<keyword evidence="6" id="KW-0378">Hydrolase</keyword>
<reference evidence="8 9" key="1">
    <citation type="journal article" date="2016" name="Antonie Van Leeuwenhoek">
        <title>Dongia soli sp. nov., isolated from soil from Dokdo, Korea.</title>
        <authorList>
            <person name="Kim D.U."/>
            <person name="Lee H."/>
            <person name="Kim H."/>
            <person name="Kim S.G."/>
            <person name="Ka J.O."/>
        </authorList>
    </citation>
    <scope>NUCLEOTIDE SEQUENCE [LARGE SCALE GENOMIC DNA]</scope>
    <source>
        <strain evidence="8 9">D78</strain>
    </source>
</reference>
<organism evidence="8 9">
    <name type="scientific">Dongia soli</name>
    <dbReference type="NCBI Taxonomy" id="600628"/>
    <lineage>
        <taxon>Bacteria</taxon>
        <taxon>Pseudomonadati</taxon>
        <taxon>Pseudomonadota</taxon>
        <taxon>Alphaproteobacteria</taxon>
        <taxon>Rhodospirillales</taxon>
        <taxon>Dongiaceae</taxon>
        <taxon>Dongia</taxon>
    </lineage>
</organism>
<evidence type="ECO:0000259" key="7">
    <source>
        <dbReference type="PROSITE" id="PS51146"/>
    </source>
</evidence>
<dbReference type="EC" id="2.7.11.1" evidence="1"/>
<evidence type="ECO:0000256" key="6">
    <source>
        <dbReference type="ARBA" id="ARBA00022801"/>
    </source>
</evidence>
<keyword evidence="3" id="KW-0808">Transferase</keyword>
<dbReference type="InterPro" id="IPR014774">
    <property type="entry name" value="KaiC-like_dom"/>
</dbReference>
<keyword evidence="2" id="KW-0597">Phosphoprotein</keyword>
<dbReference type="SUPFAM" id="SSF52540">
    <property type="entry name" value="P-loop containing nucleoside triphosphate hydrolases"/>
    <property type="match status" value="2"/>
</dbReference>
<dbReference type="PANTHER" id="PTHR42926:SF1">
    <property type="entry name" value="CIRCADIAN CLOCK OSCILLATOR PROTEIN KAIC 1"/>
    <property type="match status" value="1"/>
</dbReference>
<dbReference type="InterPro" id="IPR030665">
    <property type="entry name" value="KaiC"/>
</dbReference>
<comment type="caution">
    <text evidence="8">The sequence shown here is derived from an EMBL/GenBank/DDBJ whole genome shotgun (WGS) entry which is preliminary data.</text>
</comment>
<dbReference type="Pfam" id="PF06745">
    <property type="entry name" value="ATPase"/>
    <property type="match status" value="2"/>
</dbReference>
<dbReference type="RefSeq" id="WP_320509563.1">
    <property type="nucleotide sequence ID" value="NZ_JAXCLW010000005.1"/>
</dbReference>
<keyword evidence="5" id="KW-0418">Kinase</keyword>
<dbReference type="EMBL" id="JAXCLW010000005">
    <property type="protein sequence ID" value="MDY0884489.1"/>
    <property type="molecule type" value="Genomic_DNA"/>
</dbReference>
<dbReference type="Proteomes" id="UP001279642">
    <property type="component" value="Unassembled WGS sequence"/>
</dbReference>
<dbReference type="InterPro" id="IPR051347">
    <property type="entry name" value="Circadian_clock_KaiC-rel"/>
</dbReference>
<dbReference type="Gene3D" id="3.40.50.300">
    <property type="entry name" value="P-loop containing nucleotide triphosphate hydrolases"/>
    <property type="match status" value="2"/>
</dbReference>
<keyword evidence="9" id="KW-1185">Reference proteome</keyword>
<proteinExistence type="predicted"/>
<accession>A0ABU5EDR6</accession>
<name>A0ABU5EDR6_9PROT</name>
<dbReference type="PANTHER" id="PTHR42926">
    <property type="match status" value="1"/>
</dbReference>
<evidence type="ECO:0000256" key="4">
    <source>
        <dbReference type="ARBA" id="ARBA00022737"/>
    </source>
</evidence>
<evidence type="ECO:0000313" key="9">
    <source>
        <dbReference type="Proteomes" id="UP001279642"/>
    </source>
</evidence>
<dbReference type="InterPro" id="IPR003593">
    <property type="entry name" value="AAA+_ATPase"/>
</dbReference>
<evidence type="ECO:0000256" key="3">
    <source>
        <dbReference type="ARBA" id="ARBA00022679"/>
    </source>
</evidence>
<dbReference type="InterPro" id="IPR027417">
    <property type="entry name" value="P-loop_NTPase"/>
</dbReference>
<protein>
    <recommendedName>
        <fullName evidence="1">non-specific serine/threonine protein kinase</fullName>
        <ecNumber evidence="1">2.7.11.1</ecNumber>
    </recommendedName>
</protein>
<feature type="domain" description="KaiC" evidence="7">
    <location>
        <begin position="237"/>
        <end position="466"/>
    </location>
</feature>
<gene>
    <name evidence="8" type="ORF">SMD27_16715</name>
</gene>
<sequence length="466" mass="51111">MVIEKFNTGVPGLDRILAGGFQRGSAYILQGPPGAGKTVLANQFCFSHARGGGRALYMSLLAESHDRMLAYMSEMAFYDSSFLPENLQYVSGFGVLEREGLPGLLKLMQHEIKRHRATAVVLDGIFVAHSDVTEGEYRKFVHELQGVANYLNAVLVMLTHQNRNSGSPEHTMVDGWIELSDELKDFRSYRTIQVKKHRGSGILPGKHHFRIDDQGISVFPRVEVIPTRELTRRLPSVRISTGIGDLDKMLCGGLTKASATVVFGPTGTGKTTLALHFLAEATPQEPAIMLGLYETPAGLLNKAGSIGLDLDAAIASGAVELVWRPSAENLVDELVLDLLAKVEARGAKRVVVDGIVALRDNLVARGRFAYILSAMNARLSELGATVVYTSEIRDMHAPSMLPSDDISMFVENVIVLTYLRQEDALRRSLSVLKLRDSDFDPRAREFYIGDSGIIFGMDPQLRQNGA</sequence>
<evidence type="ECO:0000256" key="1">
    <source>
        <dbReference type="ARBA" id="ARBA00012513"/>
    </source>
</evidence>
<evidence type="ECO:0000256" key="5">
    <source>
        <dbReference type="ARBA" id="ARBA00022777"/>
    </source>
</evidence>
<feature type="domain" description="KaiC" evidence="7">
    <location>
        <begin position="4"/>
        <end position="232"/>
    </location>
</feature>